<evidence type="ECO:0000256" key="1">
    <source>
        <dbReference type="SAM" id="MobiDB-lite"/>
    </source>
</evidence>
<evidence type="ECO:0000313" key="3">
    <source>
        <dbReference type="Proteomes" id="UP000059680"/>
    </source>
</evidence>
<protein>
    <submittedName>
        <fullName evidence="2">Os11g0264401 protein</fullName>
    </submittedName>
</protein>
<reference evidence="2 3" key="3">
    <citation type="journal article" date="2013" name="Rice">
        <title>Improvement of the Oryza sativa Nipponbare reference genome using next generation sequence and optical map data.</title>
        <authorList>
            <person name="Kawahara Y."/>
            <person name="de la Bastide M."/>
            <person name="Hamilton J.P."/>
            <person name="Kanamori H."/>
            <person name="McCombie W.R."/>
            <person name="Ouyang S."/>
            <person name="Schwartz D.C."/>
            <person name="Tanaka T."/>
            <person name="Wu J."/>
            <person name="Zhou S."/>
            <person name="Childs K.L."/>
            <person name="Davidson R.M."/>
            <person name="Lin H."/>
            <person name="Quesada-Ocampo L."/>
            <person name="Vaillancourt B."/>
            <person name="Sakai H."/>
            <person name="Lee S.S."/>
            <person name="Kim J."/>
            <person name="Numa H."/>
            <person name="Itoh T."/>
            <person name="Buell C.R."/>
            <person name="Matsumoto T."/>
        </authorList>
    </citation>
    <scope>NUCLEOTIDE SEQUENCE [LARGE SCALE GENOMIC DNA]</scope>
    <source>
        <strain evidence="3">cv. Nipponbare</strain>
    </source>
</reference>
<dbReference type="PaxDb" id="39947-A0A0P0Y1T9"/>
<feature type="region of interest" description="Disordered" evidence="1">
    <location>
        <begin position="30"/>
        <end position="85"/>
    </location>
</feature>
<gene>
    <name evidence="2" type="ordered locus">Os11g0264401</name>
    <name evidence="2" type="ORF">OSNPB_110264401</name>
</gene>
<proteinExistence type="predicted"/>
<dbReference type="EMBL" id="AP014967">
    <property type="protein sequence ID" value="BAT13518.1"/>
    <property type="molecule type" value="Genomic_DNA"/>
</dbReference>
<dbReference type="Proteomes" id="UP000059680">
    <property type="component" value="Chromosome 11"/>
</dbReference>
<reference evidence="3" key="1">
    <citation type="journal article" date="2005" name="Nature">
        <title>The map-based sequence of the rice genome.</title>
        <authorList>
            <consortium name="International rice genome sequencing project (IRGSP)"/>
            <person name="Matsumoto T."/>
            <person name="Wu J."/>
            <person name="Kanamori H."/>
            <person name="Katayose Y."/>
            <person name="Fujisawa M."/>
            <person name="Namiki N."/>
            <person name="Mizuno H."/>
            <person name="Yamamoto K."/>
            <person name="Antonio B.A."/>
            <person name="Baba T."/>
            <person name="Sakata K."/>
            <person name="Nagamura Y."/>
            <person name="Aoki H."/>
            <person name="Arikawa K."/>
            <person name="Arita K."/>
            <person name="Bito T."/>
            <person name="Chiden Y."/>
            <person name="Fujitsuka N."/>
            <person name="Fukunaka R."/>
            <person name="Hamada M."/>
            <person name="Harada C."/>
            <person name="Hayashi A."/>
            <person name="Hijishita S."/>
            <person name="Honda M."/>
            <person name="Hosokawa S."/>
            <person name="Ichikawa Y."/>
            <person name="Idonuma A."/>
            <person name="Iijima M."/>
            <person name="Ikeda M."/>
            <person name="Ikeno M."/>
            <person name="Ito K."/>
            <person name="Ito S."/>
            <person name="Ito T."/>
            <person name="Ito Y."/>
            <person name="Ito Y."/>
            <person name="Iwabuchi A."/>
            <person name="Kamiya K."/>
            <person name="Karasawa W."/>
            <person name="Kurita K."/>
            <person name="Katagiri S."/>
            <person name="Kikuta A."/>
            <person name="Kobayashi H."/>
            <person name="Kobayashi N."/>
            <person name="Machita K."/>
            <person name="Maehara T."/>
            <person name="Masukawa M."/>
            <person name="Mizubayashi T."/>
            <person name="Mukai Y."/>
            <person name="Nagasaki H."/>
            <person name="Nagata Y."/>
            <person name="Naito S."/>
            <person name="Nakashima M."/>
            <person name="Nakama Y."/>
            <person name="Nakamichi Y."/>
            <person name="Nakamura M."/>
            <person name="Meguro A."/>
            <person name="Negishi M."/>
            <person name="Ohta I."/>
            <person name="Ohta T."/>
            <person name="Okamoto M."/>
            <person name="Ono N."/>
            <person name="Saji S."/>
            <person name="Sakaguchi M."/>
            <person name="Sakai K."/>
            <person name="Shibata M."/>
            <person name="Shimokawa T."/>
            <person name="Song J."/>
            <person name="Takazaki Y."/>
            <person name="Terasawa K."/>
            <person name="Tsugane M."/>
            <person name="Tsuji K."/>
            <person name="Ueda S."/>
            <person name="Waki K."/>
            <person name="Yamagata H."/>
            <person name="Yamamoto M."/>
            <person name="Yamamoto S."/>
            <person name="Yamane H."/>
            <person name="Yoshiki S."/>
            <person name="Yoshihara R."/>
            <person name="Yukawa K."/>
            <person name="Zhong H."/>
            <person name="Yano M."/>
            <person name="Yuan Q."/>
            <person name="Ouyang S."/>
            <person name="Liu J."/>
            <person name="Jones K.M."/>
            <person name="Gansberger K."/>
            <person name="Moffat K."/>
            <person name="Hill J."/>
            <person name="Bera J."/>
            <person name="Fadrosh D."/>
            <person name="Jin S."/>
            <person name="Johri S."/>
            <person name="Kim M."/>
            <person name="Overton L."/>
            <person name="Reardon M."/>
            <person name="Tsitrin T."/>
            <person name="Vuong H."/>
            <person name="Weaver B."/>
            <person name="Ciecko A."/>
            <person name="Tallon L."/>
            <person name="Jackson J."/>
            <person name="Pai G."/>
            <person name="Aken S.V."/>
            <person name="Utterback T."/>
            <person name="Reidmuller S."/>
            <person name="Feldblyum T."/>
            <person name="Hsiao J."/>
            <person name="Zismann V."/>
            <person name="Iobst S."/>
            <person name="de Vazeille A.R."/>
            <person name="Buell C.R."/>
            <person name="Ying K."/>
            <person name="Li Y."/>
            <person name="Lu T."/>
            <person name="Huang Y."/>
            <person name="Zhao Q."/>
            <person name="Feng Q."/>
            <person name="Zhang L."/>
            <person name="Zhu J."/>
            <person name="Weng Q."/>
            <person name="Mu J."/>
            <person name="Lu Y."/>
            <person name="Fan D."/>
            <person name="Liu Y."/>
            <person name="Guan J."/>
            <person name="Zhang Y."/>
            <person name="Yu S."/>
            <person name="Liu X."/>
            <person name="Zhang Y."/>
            <person name="Hong G."/>
            <person name="Han B."/>
            <person name="Choisne N."/>
            <person name="Demange N."/>
            <person name="Orjeda G."/>
            <person name="Samain S."/>
            <person name="Cattolico L."/>
            <person name="Pelletier E."/>
            <person name="Couloux A."/>
            <person name="Segurens B."/>
            <person name="Wincker P."/>
            <person name="D'Hont A."/>
            <person name="Scarpelli C."/>
            <person name="Weissenbach J."/>
            <person name="Salanoubat M."/>
            <person name="Quetier F."/>
            <person name="Yu Y."/>
            <person name="Kim H.R."/>
            <person name="Rambo T."/>
            <person name="Currie J."/>
            <person name="Collura K."/>
            <person name="Luo M."/>
            <person name="Yang T."/>
            <person name="Ammiraju J.S.S."/>
            <person name="Engler F."/>
            <person name="Soderlund C."/>
            <person name="Wing R.A."/>
            <person name="Palmer L.E."/>
            <person name="de la Bastide M."/>
            <person name="Spiegel L."/>
            <person name="Nascimento L."/>
            <person name="Zutavern T."/>
            <person name="O'Shaughnessy A."/>
            <person name="Dike S."/>
            <person name="Dedhia N."/>
            <person name="Preston R."/>
            <person name="Balija V."/>
            <person name="McCombie W.R."/>
            <person name="Chow T."/>
            <person name="Chen H."/>
            <person name="Chung M."/>
            <person name="Chen C."/>
            <person name="Shaw J."/>
            <person name="Wu H."/>
            <person name="Hsiao K."/>
            <person name="Chao Y."/>
            <person name="Chu M."/>
            <person name="Cheng C."/>
            <person name="Hour A."/>
            <person name="Lee P."/>
            <person name="Lin S."/>
            <person name="Lin Y."/>
            <person name="Liou J."/>
            <person name="Liu S."/>
            <person name="Hsing Y."/>
            <person name="Raghuvanshi S."/>
            <person name="Mohanty A."/>
            <person name="Bharti A.K."/>
            <person name="Gaur A."/>
            <person name="Gupta V."/>
            <person name="Kumar D."/>
            <person name="Ravi V."/>
            <person name="Vij S."/>
            <person name="Kapur A."/>
            <person name="Khurana P."/>
            <person name="Khurana P."/>
            <person name="Khurana J.P."/>
            <person name="Tyagi A.K."/>
            <person name="Gaikwad K."/>
            <person name="Singh A."/>
            <person name="Dalal V."/>
            <person name="Srivastava S."/>
            <person name="Dixit A."/>
            <person name="Pal A.K."/>
            <person name="Ghazi I.A."/>
            <person name="Yadav M."/>
            <person name="Pandit A."/>
            <person name="Bhargava A."/>
            <person name="Sureshbabu K."/>
            <person name="Batra K."/>
            <person name="Sharma T.R."/>
            <person name="Mohapatra T."/>
            <person name="Singh N.K."/>
            <person name="Messing J."/>
            <person name="Nelson A.B."/>
            <person name="Fuks G."/>
            <person name="Kavchok S."/>
            <person name="Keizer G."/>
            <person name="Linton E."/>
            <person name="Llaca V."/>
            <person name="Song R."/>
            <person name="Tanyolac B."/>
            <person name="Young S."/>
            <person name="Ho-Il K."/>
            <person name="Hahn J.H."/>
            <person name="Sangsakoo G."/>
            <person name="Vanavichit A."/>
            <person name="de Mattos Luiz.A.T."/>
            <person name="Zimmer P.D."/>
            <person name="Malone G."/>
            <person name="Dellagostin O."/>
            <person name="de Oliveira A.C."/>
            <person name="Bevan M."/>
            <person name="Bancroft I."/>
            <person name="Minx P."/>
            <person name="Cordum H."/>
            <person name="Wilson R."/>
            <person name="Cheng Z."/>
            <person name="Jin W."/>
            <person name="Jiang J."/>
            <person name="Leong S.A."/>
            <person name="Iwama H."/>
            <person name="Gojobori T."/>
            <person name="Itoh T."/>
            <person name="Niimura Y."/>
            <person name="Fujii Y."/>
            <person name="Habara T."/>
            <person name="Sakai H."/>
            <person name="Sato Y."/>
            <person name="Wilson G."/>
            <person name="Kumar K."/>
            <person name="McCouch S."/>
            <person name="Juretic N."/>
            <person name="Hoen D."/>
            <person name="Wright S."/>
            <person name="Bruskiewich R."/>
            <person name="Bureau T."/>
            <person name="Miyao A."/>
            <person name="Hirochika H."/>
            <person name="Nishikawa T."/>
            <person name="Kadowaki K."/>
            <person name="Sugiura M."/>
            <person name="Burr B."/>
            <person name="Sasaki T."/>
        </authorList>
    </citation>
    <scope>NUCLEOTIDE SEQUENCE [LARGE SCALE GENOMIC DNA]</scope>
    <source>
        <strain evidence="3">cv. Nipponbare</strain>
    </source>
</reference>
<reference evidence="2 3" key="2">
    <citation type="journal article" date="2013" name="Plant Cell Physiol.">
        <title>Rice Annotation Project Database (RAP-DB): an integrative and interactive database for rice genomics.</title>
        <authorList>
            <person name="Sakai H."/>
            <person name="Lee S.S."/>
            <person name="Tanaka T."/>
            <person name="Numa H."/>
            <person name="Kim J."/>
            <person name="Kawahara Y."/>
            <person name="Wakimoto H."/>
            <person name="Yang C.C."/>
            <person name="Iwamoto M."/>
            <person name="Abe T."/>
            <person name="Yamada Y."/>
            <person name="Muto A."/>
            <person name="Inokuchi H."/>
            <person name="Ikemura T."/>
            <person name="Matsumoto T."/>
            <person name="Sasaki T."/>
            <person name="Itoh T."/>
        </authorList>
    </citation>
    <scope>NUCLEOTIDE SEQUENCE [LARGE SCALE GENOMIC DNA]</scope>
    <source>
        <strain evidence="3">cv. Nipponbare</strain>
    </source>
</reference>
<organism evidence="2 3">
    <name type="scientific">Oryza sativa subsp. japonica</name>
    <name type="common">Rice</name>
    <dbReference type="NCBI Taxonomy" id="39947"/>
    <lineage>
        <taxon>Eukaryota</taxon>
        <taxon>Viridiplantae</taxon>
        <taxon>Streptophyta</taxon>
        <taxon>Embryophyta</taxon>
        <taxon>Tracheophyta</taxon>
        <taxon>Spermatophyta</taxon>
        <taxon>Magnoliopsida</taxon>
        <taxon>Liliopsida</taxon>
        <taxon>Poales</taxon>
        <taxon>Poaceae</taxon>
        <taxon>BOP clade</taxon>
        <taxon>Oryzoideae</taxon>
        <taxon>Oryzeae</taxon>
        <taxon>Oryzinae</taxon>
        <taxon>Oryza</taxon>
        <taxon>Oryza sativa</taxon>
    </lineage>
</organism>
<dbReference type="InParanoid" id="A0A0P0Y1T9"/>
<keyword evidence="3" id="KW-1185">Reference proteome</keyword>
<accession>A0A0P0Y1T9</accession>
<name>A0A0P0Y1T9_ORYSJ</name>
<evidence type="ECO:0000313" key="2">
    <source>
        <dbReference type="EMBL" id="BAT13518.1"/>
    </source>
</evidence>
<dbReference type="AlphaFoldDB" id="A0A0P0Y1T9"/>
<sequence>MLGPLSFASTREDITMRSCSRRLRNARRGIAVKRRASSHAAAATDEDRELLRPSTPRDSAASPLLPSVQLPPHAGGVAPLLASIP</sequence>